<organism evidence="1 2">
    <name type="scientific">Colletotrichum kahawae</name>
    <name type="common">Coffee berry disease fungus</name>
    <dbReference type="NCBI Taxonomy" id="34407"/>
    <lineage>
        <taxon>Eukaryota</taxon>
        <taxon>Fungi</taxon>
        <taxon>Dikarya</taxon>
        <taxon>Ascomycota</taxon>
        <taxon>Pezizomycotina</taxon>
        <taxon>Sordariomycetes</taxon>
        <taxon>Hypocreomycetidae</taxon>
        <taxon>Glomerellales</taxon>
        <taxon>Glomerellaceae</taxon>
        <taxon>Colletotrichum</taxon>
        <taxon>Colletotrichum gloeosporioides species complex</taxon>
    </lineage>
</organism>
<dbReference type="AlphaFoldDB" id="A0AAD9Y3H2"/>
<name>A0AAD9Y3H2_COLKA</name>
<keyword evidence="2" id="KW-1185">Reference proteome</keyword>
<evidence type="ECO:0000313" key="2">
    <source>
        <dbReference type="Proteomes" id="UP001281614"/>
    </source>
</evidence>
<accession>A0AAD9Y3H2</accession>
<evidence type="ECO:0000313" key="1">
    <source>
        <dbReference type="EMBL" id="KAK2736329.1"/>
    </source>
</evidence>
<reference evidence="1" key="1">
    <citation type="submission" date="2023-02" db="EMBL/GenBank/DDBJ databases">
        <title>Colletotrichum kahawae CIFC_Que2 genome sequencing and assembly.</title>
        <authorList>
            <person name="Baroncelli R."/>
        </authorList>
    </citation>
    <scope>NUCLEOTIDE SEQUENCE</scope>
    <source>
        <strain evidence="1">CIFC_Que2</strain>
    </source>
</reference>
<dbReference type="EMBL" id="VYYT01000427">
    <property type="protein sequence ID" value="KAK2736329.1"/>
    <property type="molecule type" value="Genomic_DNA"/>
</dbReference>
<sequence>MNPVSQKTLVIAKVVSSSYHNIYKY</sequence>
<proteinExistence type="predicted"/>
<dbReference type="Proteomes" id="UP001281614">
    <property type="component" value="Unassembled WGS sequence"/>
</dbReference>
<gene>
    <name evidence="1" type="ORF">CKAH01_18916</name>
</gene>
<comment type="caution">
    <text evidence="1">The sequence shown here is derived from an EMBL/GenBank/DDBJ whole genome shotgun (WGS) entry which is preliminary data.</text>
</comment>
<protein>
    <submittedName>
        <fullName evidence="1">Uncharacterized protein</fullName>
    </submittedName>
</protein>